<dbReference type="PROSITE" id="PS01124">
    <property type="entry name" value="HTH_ARAC_FAMILY_2"/>
    <property type="match status" value="1"/>
</dbReference>
<gene>
    <name evidence="4" type="ORF">GB928_011130</name>
</gene>
<dbReference type="SUPFAM" id="SSF46689">
    <property type="entry name" value="Homeodomain-like"/>
    <property type="match status" value="2"/>
</dbReference>
<evidence type="ECO:0000256" key="1">
    <source>
        <dbReference type="ARBA" id="ARBA00023015"/>
    </source>
</evidence>
<evidence type="ECO:0000313" key="5">
    <source>
        <dbReference type="Proteomes" id="UP001177080"/>
    </source>
</evidence>
<keyword evidence="2" id="KW-0804">Transcription</keyword>
<proteinExistence type="predicted"/>
<comment type="caution">
    <text evidence="4">The sequence shown here is derived from an EMBL/GenBank/DDBJ whole genome shotgun (WGS) entry which is preliminary data.</text>
</comment>
<dbReference type="SMART" id="SM00342">
    <property type="entry name" value="HTH_ARAC"/>
    <property type="match status" value="1"/>
</dbReference>
<dbReference type="PANTHER" id="PTHR47893">
    <property type="entry name" value="REGULATORY PROTEIN PCHR"/>
    <property type="match status" value="1"/>
</dbReference>
<keyword evidence="1" id="KW-0805">Transcription regulation</keyword>
<dbReference type="Proteomes" id="UP001177080">
    <property type="component" value="Unassembled WGS sequence"/>
</dbReference>
<sequence length="345" mass="37477">MNLRVEQRALAQSDQDDVIVLGPSPADSSFSATSTEGAYKILGVRPGLTISVFDMVIGADFVGRFATEPCVAIDFLFEASGQGWILGSDAEQRLSSIPYRPGRIYIMVAPQGSVGLYDVPVGTRFKGMDIRVDIGLWQKLGAGDLLANLDEHHALHMASGNGTWVGVLPVPPDLLAVARALFDSAMVENDDLAFEARALDIINASIAAMRRTQPAQTVPPRDRRPLQRARDLLIAELAHPWTLDDLARAVGLTQKRLKSGFKSLYGFAVYAFLKERRLLEARRVIESGEMNVTQAAIAVGYSNPSHFSQLFLRRFGVQPSRVLALRSGEPVSSERPAVPASGPTP</sequence>
<evidence type="ECO:0000259" key="3">
    <source>
        <dbReference type="PROSITE" id="PS01124"/>
    </source>
</evidence>
<accession>A0ABT8XDB5</accession>
<reference evidence="4" key="1">
    <citation type="submission" date="2022-04" db="EMBL/GenBank/DDBJ databases">
        <title>Shinella lacus sp. nov., a novel member of the genus Shinella from water.</title>
        <authorList>
            <person name="Deng Y."/>
        </authorList>
    </citation>
    <scope>NUCLEOTIDE SEQUENCE</scope>
    <source>
        <strain evidence="4">JCM 31239</strain>
    </source>
</reference>
<organism evidence="4 5">
    <name type="scientific">Shinella curvata</name>
    <dbReference type="NCBI Taxonomy" id="1817964"/>
    <lineage>
        <taxon>Bacteria</taxon>
        <taxon>Pseudomonadati</taxon>
        <taxon>Pseudomonadota</taxon>
        <taxon>Alphaproteobacteria</taxon>
        <taxon>Hyphomicrobiales</taxon>
        <taxon>Rhizobiaceae</taxon>
        <taxon>Shinella</taxon>
    </lineage>
</organism>
<dbReference type="Gene3D" id="1.10.10.60">
    <property type="entry name" value="Homeodomain-like"/>
    <property type="match status" value="1"/>
</dbReference>
<evidence type="ECO:0000256" key="2">
    <source>
        <dbReference type="ARBA" id="ARBA00023163"/>
    </source>
</evidence>
<keyword evidence="5" id="KW-1185">Reference proteome</keyword>
<feature type="domain" description="HTH araC/xylS-type" evidence="3">
    <location>
        <begin position="227"/>
        <end position="325"/>
    </location>
</feature>
<dbReference type="InterPro" id="IPR018060">
    <property type="entry name" value="HTH_AraC"/>
</dbReference>
<evidence type="ECO:0000313" key="4">
    <source>
        <dbReference type="EMBL" id="MDO6121735.1"/>
    </source>
</evidence>
<dbReference type="InterPro" id="IPR053142">
    <property type="entry name" value="PchR_regulatory_protein"/>
</dbReference>
<dbReference type="PANTHER" id="PTHR47893:SF1">
    <property type="entry name" value="REGULATORY PROTEIN PCHR"/>
    <property type="match status" value="1"/>
</dbReference>
<dbReference type="Pfam" id="PF12833">
    <property type="entry name" value="HTH_18"/>
    <property type="match status" value="1"/>
</dbReference>
<protein>
    <submittedName>
        <fullName evidence="4">AraC family transcriptional regulator</fullName>
    </submittedName>
</protein>
<dbReference type="InterPro" id="IPR009057">
    <property type="entry name" value="Homeodomain-like_sf"/>
</dbReference>
<dbReference type="EMBL" id="WHSC02000005">
    <property type="protein sequence ID" value="MDO6121735.1"/>
    <property type="molecule type" value="Genomic_DNA"/>
</dbReference>
<dbReference type="RefSeq" id="WP_244762279.1">
    <property type="nucleotide sequence ID" value="NZ_JALJCJ010000005.1"/>
</dbReference>
<name>A0ABT8XDB5_9HYPH</name>